<organism evidence="2 3">
    <name type="scientific">Sphingomonas sediminicola</name>
    <dbReference type="NCBI Taxonomy" id="386874"/>
    <lineage>
        <taxon>Bacteria</taxon>
        <taxon>Pseudomonadati</taxon>
        <taxon>Pseudomonadota</taxon>
        <taxon>Alphaproteobacteria</taxon>
        <taxon>Sphingomonadales</taxon>
        <taxon>Sphingomonadaceae</taxon>
        <taxon>Sphingomonas</taxon>
    </lineage>
</organism>
<dbReference type="EMBL" id="CP060782">
    <property type="protein sequence ID" value="QNP46010.1"/>
    <property type="molecule type" value="Genomic_DNA"/>
</dbReference>
<feature type="chain" id="PRO_5046523210" evidence="1">
    <location>
        <begin position="21"/>
        <end position="171"/>
    </location>
</feature>
<protein>
    <submittedName>
        <fullName evidence="2">Uncharacterized protein</fullName>
    </submittedName>
</protein>
<evidence type="ECO:0000256" key="1">
    <source>
        <dbReference type="SAM" id="SignalP"/>
    </source>
</evidence>
<gene>
    <name evidence="2" type="ORF">H9L14_01615</name>
</gene>
<proteinExistence type="predicted"/>
<dbReference type="PROSITE" id="PS51257">
    <property type="entry name" value="PROKAR_LIPOPROTEIN"/>
    <property type="match status" value="1"/>
</dbReference>
<keyword evidence="1" id="KW-0732">Signal</keyword>
<feature type="signal peptide" evidence="1">
    <location>
        <begin position="1"/>
        <end position="20"/>
    </location>
</feature>
<evidence type="ECO:0000313" key="2">
    <source>
        <dbReference type="EMBL" id="QNP46010.1"/>
    </source>
</evidence>
<accession>A0ABX6T8N9</accession>
<dbReference type="Proteomes" id="UP000516105">
    <property type="component" value="Chromosome"/>
</dbReference>
<sequence length="171" mass="18489">MKRLVAAAALLVLASCNTYQDPYGPEPYPYPAPAPYPQEPYPPAPGQYPGGAPYQPAPPECMITSSRDWTAWINRMPGPNNGPALVVSGKVVTATGGYQVAFDRYMQIRKGYPAQAFVTLNVAGPGDSPASQAQVTHEVRWEWPLNQPVGSVIVRCGDKTLAEITRIQTAF</sequence>
<evidence type="ECO:0000313" key="3">
    <source>
        <dbReference type="Proteomes" id="UP000516105"/>
    </source>
</evidence>
<name>A0ABX6T8N9_9SPHN</name>
<dbReference type="RefSeq" id="WP_187708963.1">
    <property type="nucleotide sequence ID" value="NZ_CP060782.1"/>
</dbReference>
<reference evidence="2 3" key="1">
    <citation type="submission" date="2020-08" db="EMBL/GenBank/DDBJ databases">
        <title>Genome sequence of Sphingomonas sediminicola KACC 15039T.</title>
        <authorList>
            <person name="Hyun D.-W."/>
            <person name="Bae J.-W."/>
        </authorList>
    </citation>
    <scope>NUCLEOTIDE SEQUENCE [LARGE SCALE GENOMIC DNA]</scope>
    <source>
        <strain evidence="2 3">KACC 15039</strain>
    </source>
</reference>
<keyword evidence="3" id="KW-1185">Reference proteome</keyword>